<proteinExistence type="predicted"/>
<dbReference type="RefSeq" id="WP_420041241.1">
    <property type="nucleotide sequence ID" value="NZ_CP128986.1"/>
</dbReference>
<dbReference type="InterPro" id="IPR043733">
    <property type="entry name" value="DUF5677"/>
</dbReference>
<evidence type="ECO:0000313" key="1">
    <source>
        <dbReference type="EMBL" id="WOC11974.1"/>
    </source>
</evidence>
<protein>
    <submittedName>
        <fullName evidence="1">Uncharacterized protein</fullName>
    </submittedName>
</protein>
<name>A0AA97CUB8_9ACTN</name>
<organism evidence="1">
    <name type="scientific">Gordonia sp. MP11Mi</name>
    <dbReference type="NCBI Taxonomy" id="3022769"/>
    <lineage>
        <taxon>Bacteria</taxon>
        <taxon>Bacillati</taxon>
        <taxon>Actinomycetota</taxon>
        <taxon>Actinomycetes</taxon>
        <taxon>Mycobacteriales</taxon>
        <taxon>Gordoniaceae</taxon>
        <taxon>Gordonia</taxon>
    </lineage>
</organism>
<accession>A0AA97CUB8</accession>
<dbReference type="AlphaFoldDB" id="A0AA97CUB8"/>
<reference evidence="1" key="1">
    <citation type="submission" date="2023-06" db="EMBL/GenBank/DDBJ databases">
        <title>Gordonia sp. nov. and Pseudochrobactrum sp. nov., two species isolated from the burying beetle Nicrophorus vespilloides.</title>
        <authorList>
            <person name="Poehlein A."/>
            <person name="Guzman J."/>
            <person name="Daniel R."/>
            <person name="Vilcinskas A."/>
        </authorList>
    </citation>
    <scope>NUCLEOTIDE SEQUENCE</scope>
    <source>
        <strain evidence="1">MP11Mi</strain>
    </source>
</reference>
<sequence>MSEGPIGYERLCEIADGLIEGWHSYLDREPVSKSIDLVRVGCLYGLAMNNTKLLEFIAKSYREEASPLILMPLVRTSYETGITAQWIAQVRDAPNAWINESRRQSAGLVRILRGSNNETFRSAADPVEKARVAYADLPDPASARTVAASFKEICDEVGVGADGSYQYYKLLCAFTHPSVDLADQYIAQDQTNPPTSLVALREPKFDATDAWLFLAVVATVWAQMAFQYRAQDRVLRNSLRIVSRELGIVLDLKLTEKAWLRQNQPKSS</sequence>
<gene>
    <name evidence="1" type="ORF">MP11Mi_10550</name>
</gene>
<dbReference type="Pfam" id="PF18928">
    <property type="entry name" value="DUF5677"/>
    <property type="match status" value="1"/>
</dbReference>
<dbReference type="EMBL" id="CP128986">
    <property type="protein sequence ID" value="WOC11974.1"/>
    <property type="molecule type" value="Genomic_DNA"/>
</dbReference>